<keyword evidence="2" id="KW-1185">Reference proteome</keyword>
<dbReference type="AlphaFoldDB" id="A0A6A4J752"/>
<proteinExistence type="predicted"/>
<evidence type="ECO:0000313" key="1">
    <source>
        <dbReference type="EMBL" id="KAF6200993.1"/>
    </source>
</evidence>
<comment type="caution">
    <text evidence="1">The sequence shown here is derived from an EMBL/GenBank/DDBJ whole genome shotgun (WGS) entry which is preliminary data.</text>
</comment>
<organism evidence="1 2">
    <name type="scientific">Apolygus lucorum</name>
    <name type="common">Small green plant bug</name>
    <name type="synonym">Lygocoris lucorum</name>
    <dbReference type="NCBI Taxonomy" id="248454"/>
    <lineage>
        <taxon>Eukaryota</taxon>
        <taxon>Metazoa</taxon>
        <taxon>Ecdysozoa</taxon>
        <taxon>Arthropoda</taxon>
        <taxon>Hexapoda</taxon>
        <taxon>Insecta</taxon>
        <taxon>Pterygota</taxon>
        <taxon>Neoptera</taxon>
        <taxon>Paraneoptera</taxon>
        <taxon>Hemiptera</taxon>
        <taxon>Heteroptera</taxon>
        <taxon>Panheteroptera</taxon>
        <taxon>Cimicomorpha</taxon>
        <taxon>Miridae</taxon>
        <taxon>Mirini</taxon>
        <taxon>Apolygus</taxon>
    </lineage>
</organism>
<sequence length="97" mass="11829">MENIKVQQERRKLEKLLSKILKKDGLEKYPYLMKEAPMLGIKDVEQKQALRDMVVKCSEMNDIIKDKLEKHGEEVKRFEELKEKRRRNNRLYSFEFK</sequence>
<evidence type="ECO:0000313" key="2">
    <source>
        <dbReference type="Proteomes" id="UP000466442"/>
    </source>
</evidence>
<reference evidence="1" key="1">
    <citation type="journal article" date="2021" name="Mol. Ecol. Resour.">
        <title>Apolygus lucorum genome provides insights into omnivorousness and mesophyll feeding.</title>
        <authorList>
            <person name="Liu Y."/>
            <person name="Liu H."/>
            <person name="Wang H."/>
            <person name="Huang T."/>
            <person name="Liu B."/>
            <person name="Yang B."/>
            <person name="Yin L."/>
            <person name="Li B."/>
            <person name="Zhang Y."/>
            <person name="Zhang S."/>
            <person name="Jiang F."/>
            <person name="Zhang X."/>
            <person name="Ren Y."/>
            <person name="Wang B."/>
            <person name="Wang S."/>
            <person name="Lu Y."/>
            <person name="Wu K."/>
            <person name="Fan W."/>
            <person name="Wang G."/>
        </authorList>
    </citation>
    <scope>NUCLEOTIDE SEQUENCE</scope>
    <source>
        <strain evidence="1">12Hb</strain>
    </source>
</reference>
<protein>
    <submittedName>
        <fullName evidence="1">Uncharacterized protein</fullName>
    </submittedName>
</protein>
<name>A0A6A4J752_APOLU</name>
<accession>A0A6A4J752</accession>
<gene>
    <name evidence="1" type="ORF">GE061_005440</name>
</gene>
<dbReference type="Proteomes" id="UP000466442">
    <property type="component" value="Unassembled WGS sequence"/>
</dbReference>
<dbReference type="EMBL" id="WIXP02000013">
    <property type="protein sequence ID" value="KAF6200993.1"/>
    <property type="molecule type" value="Genomic_DNA"/>
</dbReference>